<dbReference type="PANTHER" id="PTHR22923:SF62">
    <property type="entry name" value="CVP18"/>
    <property type="match status" value="1"/>
</dbReference>
<keyword evidence="4" id="KW-0175">Coiled coil</keyword>
<name>A0ABR0ANG5_9CRUS</name>
<sequence>MMKHSFVAVFSVLTCIVYGQLPGNRPSVAQSNAAKFSVDGLHYTDEQPQLQNQFVVAKIEFLEMTVADLALELRSSRIITDFFIKKQRETNRKVIYLANKLATMEKMENEWAEAKSSLTAVQADLQRTKESLGQTLNELAETKSSLEIVKTDLLGTAETLTQTRNELGEKQLLIEAVKTHLEDFSTDAMAKLLALEGKIDGIATTSTTADVSTNIGRLPGSCEDLKLIGYTKSGLYSVMGIAKVETVYCDFTAPAGAPVLQKLIGYQDVKSKLVYFYVQKTQHYSSSFVPIPYERTIINSGGAMDAASGRFTAPVKGTYFFSFTGLAQFSVSNAPLRAFNVMLYRNGQPVARSQLNEVNGIANSNYVSPLVLQTALTLQAGDKVWVQSDIVDGGYLFDNNDARCTHFNGWLLEEEIATSL</sequence>
<keyword evidence="8" id="KW-1185">Reference proteome</keyword>
<dbReference type="SMART" id="SM00110">
    <property type="entry name" value="C1Q"/>
    <property type="match status" value="1"/>
</dbReference>
<dbReference type="EMBL" id="JAOYFB010000038">
    <property type="protein sequence ID" value="KAK4026661.1"/>
    <property type="molecule type" value="Genomic_DNA"/>
</dbReference>
<organism evidence="7 8">
    <name type="scientific">Daphnia magna</name>
    <dbReference type="NCBI Taxonomy" id="35525"/>
    <lineage>
        <taxon>Eukaryota</taxon>
        <taxon>Metazoa</taxon>
        <taxon>Ecdysozoa</taxon>
        <taxon>Arthropoda</taxon>
        <taxon>Crustacea</taxon>
        <taxon>Branchiopoda</taxon>
        <taxon>Diplostraca</taxon>
        <taxon>Cladocera</taxon>
        <taxon>Anomopoda</taxon>
        <taxon>Daphniidae</taxon>
        <taxon>Daphnia</taxon>
    </lineage>
</organism>
<keyword evidence="2" id="KW-0964">Secreted</keyword>
<dbReference type="PROSITE" id="PS50871">
    <property type="entry name" value="C1Q"/>
    <property type="match status" value="1"/>
</dbReference>
<proteinExistence type="predicted"/>
<comment type="caution">
    <text evidence="7">The sequence shown here is derived from an EMBL/GenBank/DDBJ whole genome shotgun (WGS) entry which is preliminary data.</text>
</comment>
<gene>
    <name evidence="7" type="ORF">OUZ56_015688</name>
</gene>
<evidence type="ECO:0000259" key="6">
    <source>
        <dbReference type="PROSITE" id="PS50871"/>
    </source>
</evidence>
<evidence type="ECO:0000313" key="7">
    <source>
        <dbReference type="EMBL" id="KAK4026661.1"/>
    </source>
</evidence>
<feature type="chain" id="PRO_5045161234" description="C1q domain-containing protein" evidence="5">
    <location>
        <begin position="20"/>
        <end position="420"/>
    </location>
</feature>
<dbReference type="Proteomes" id="UP001234178">
    <property type="component" value="Unassembled WGS sequence"/>
</dbReference>
<keyword evidence="3 5" id="KW-0732">Signal</keyword>
<evidence type="ECO:0000256" key="3">
    <source>
        <dbReference type="ARBA" id="ARBA00022729"/>
    </source>
</evidence>
<dbReference type="Pfam" id="PF00386">
    <property type="entry name" value="C1q"/>
    <property type="match status" value="1"/>
</dbReference>
<evidence type="ECO:0000256" key="2">
    <source>
        <dbReference type="ARBA" id="ARBA00022525"/>
    </source>
</evidence>
<dbReference type="InterPro" id="IPR008983">
    <property type="entry name" value="Tumour_necrosis_fac-like_dom"/>
</dbReference>
<feature type="signal peptide" evidence="5">
    <location>
        <begin position="1"/>
        <end position="19"/>
    </location>
</feature>
<dbReference type="InterPro" id="IPR050822">
    <property type="entry name" value="Cerebellin_Synaptic_Org"/>
</dbReference>
<feature type="domain" description="C1q" evidence="6">
    <location>
        <begin position="269"/>
        <end position="418"/>
    </location>
</feature>
<dbReference type="Gene3D" id="2.60.120.40">
    <property type="match status" value="1"/>
</dbReference>
<protein>
    <recommendedName>
        <fullName evidence="6">C1q domain-containing protein</fullName>
    </recommendedName>
</protein>
<dbReference type="PANTHER" id="PTHR22923">
    <property type="entry name" value="CEREBELLIN-RELATED"/>
    <property type="match status" value="1"/>
</dbReference>
<evidence type="ECO:0000256" key="5">
    <source>
        <dbReference type="SAM" id="SignalP"/>
    </source>
</evidence>
<evidence type="ECO:0000256" key="4">
    <source>
        <dbReference type="SAM" id="Coils"/>
    </source>
</evidence>
<dbReference type="SUPFAM" id="SSF49842">
    <property type="entry name" value="TNF-like"/>
    <property type="match status" value="1"/>
</dbReference>
<accession>A0ABR0ANG5</accession>
<feature type="coiled-coil region" evidence="4">
    <location>
        <begin position="104"/>
        <end position="142"/>
    </location>
</feature>
<comment type="subcellular location">
    <subcellularLocation>
        <location evidence="1">Secreted</location>
    </subcellularLocation>
</comment>
<evidence type="ECO:0000313" key="8">
    <source>
        <dbReference type="Proteomes" id="UP001234178"/>
    </source>
</evidence>
<evidence type="ECO:0000256" key="1">
    <source>
        <dbReference type="ARBA" id="ARBA00004613"/>
    </source>
</evidence>
<reference evidence="7 8" key="1">
    <citation type="journal article" date="2023" name="Nucleic Acids Res.">
        <title>The hologenome of Daphnia magna reveals possible DNA methylation and microbiome-mediated evolution of the host genome.</title>
        <authorList>
            <person name="Chaturvedi A."/>
            <person name="Li X."/>
            <person name="Dhandapani V."/>
            <person name="Marshall H."/>
            <person name="Kissane S."/>
            <person name="Cuenca-Cambronero M."/>
            <person name="Asole G."/>
            <person name="Calvet F."/>
            <person name="Ruiz-Romero M."/>
            <person name="Marangio P."/>
            <person name="Guigo R."/>
            <person name="Rago D."/>
            <person name="Mirbahai L."/>
            <person name="Eastwood N."/>
            <person name="Colbourne J.K."/>
            <person name="Zhou J."/>
            <person name="Mallon E."/>
            <person name="Orsini L."/>
        </authorList>
    </citation>
    <scope>NUCLEOTIDE SEQUENCE [LARGE SCALE GENOMIC DNA]</scope>
    <source>
        <strain evidence="7">LRV0_1</strain>
    </source>
</reference>
<dbReference type="InterPro" id="IPR001073">
    <property type="entry name" value="C1q_dom"/>
</dbReference>